<protein>
    <submittedName>
        <fullName evidence="1">Uncharacterized protein</fullName>
    </submittedName>
</protein>
<proteinExistence type="predicted"/>
<evidence type="ECO:0000313" key="2">
    <source>
        <dbReference type="Proteomes" id="UP001235712"/>
    </source>
</evidence>
<dbReference type="RefSeq" id="WP_307244526.1">
    <property type="nucleotide sequence ID" value="NZ_JAUSQZ010000001.1"/>
</dbReference>
<comment type="caution">
    <text evidence="1">The sequence shown here is derived from an EMBL/GenBank/DDBJ whole genome shotgun (WGS) entry which is preliminary data.</text>
</comment>
<name>A0ABT9P5C8_9ACTN</name>
<evidence type="ECO:0000313" key="1">
    <source>
        <dbReference type="EMBL" id="MDP9827899.1"/>
    </source>
</evidence>
<sequence length="99" mass="11422">MSLETMWTGWLSIELRNGPAVTNVDVNVRYELVLFYLGDRNIAVIDRERFRGWLVHPHHELRHDDIVLLQLLGEACISIDASTPYVLPKDAVQELVRLV</sequence>
<organism evidence="1 2">
    <name type="scientific">Kineosporia succinea</name>
    <dbReference type="NCBI Taxonomy" id="84632"/>
    <lineage>
        <taxon>Bacteria</taxon>
        <taxon>Bacillati</taxon>
        <taxon>Actinomycetota</taxon>
        <taxon>Actinomycetes</taxon>
        <taxon>Kineosporiales</taxon>
        <taxon>Kineosporiaceae</taxon>
        <taxon>Kineosporia</taxon>
    </lineage>
</organism>
<keyword evidence="2" id="KW-1185">Reference proteome</keyword>
<gene>
    <name evidence="1" type="ORF">J2S57_003648</name>
</gene>
<dbReference type="EMBL" id="JAUSQZ010000001">
    <property type="protein sequence ID" value="MDP9827899.1"/>
    <property type="molecule type" value="Genomic_DNA"/>
</dbReference>
<accession>A0ABT9P5C8</accession>
<reference evidence="1 2" key="1">
    <citation type="submission" date="2023-07" db="EMBL/GenBank/DDBJ databases">
        <title>Sequencing the genomes of 1000 actinobacteria strains.</title>
        <authorList>
            <person name="Klenk H.-P."/>
        </authorList>
    </citation>
    <scope>NUCLEOTIDE SEQUENCE [LARGE SCALE GENOMIC DNA]</scope>
    <source>
        <strain evidence="1 2">DSM 44388</strain>
    </source>
</reference>
<dbReference type="Proteomes" id="UP001235712">
    <property type="component" value="Unassembled WGS sequence"/>
</dbReference>